<evidence type="ECO:0000256" key="1">
    <source>
        <dbReference type="ARBA" id="ARBA00008668"/>
    </source>
</evidence>
<name>A0ABM1UX55_SOLPN</name>
<evidence type="ECO:0000256" key="2">
    <source>
        <dbReference type="SAM" id="SignalP"/>
    </source>
</evidence>
<dbReference type="InterPro" id="IPR050592">
    <property type="entry name" value="GDSL_lipolytic_enzyme"/>
</dbReference>
<accession>A0ABM1UX55</accession>
<feature type="chain" id="PRO_5045114898" evidence="2">
    <location>
        <begin position="26"/>
        <end position="297"/>
    </location>
</feature>
<comment type="similarity">
    <text evidence="1">Belongs to the 'GDSL' lipolytic enzyme family.</text>
</comment>
<keyword evidence="3" id="KW-1185">Reference proteome</keyword>
<dbReference type="InterPro" id="IPR036514">
    <property type="entry name" value="SGNH_hydro_sf"/>
</dbReference>
<reference evidence="3" key="1">
    <citation type="journal article" date="2014" name="Nat. Genet.">
        <title>The genome of the stress-tolerant wild tomato species Solanum pennellii.</title>
        <authorList>
            <person name="Bolger A."/>
            <person name="Scossa F."/>
            <person name="Bolger M.E."/>
            <person name="Lanz C."/>
            <person name="Maumus F."/>
            <person name="Tohge T."/>
            <person name="Quesneville H."/>
            <person name="Alseekh S."/>
            <person name="Sorensen I."/>
            <person name="Lichtenstein G."/>
            <person name="Fich E.A."/>
            <person name="Conte M."/>
            <person name="Keller H."/>
            <person name="Schneeberger K."/>
            <person name="Schwacke R."/>
            <person name="Ofner I."/>
            <person name="Vrebalov J."/>
            <person name="Xu Y."/>
            <person name="Osorio S."/>
            <person name="Aflitos S.A."/>
            <person name="Schijlen E."/>
            <person name="Jimenez-Gomez J.M."/>
            <person name="Ryngajllo M."/>
            <person name="Kimura S."/>
            <person name="Kumar R."/>
            <person name="Koenig D."/>
            <person name="Headland L.R."/>
            <person name="Maloof J.N."/>
            <person name="Sinha N."/>
            <person name="van Ham R.C."/>
            <person name="Lankhorst R.K."/>
            <person name="Mao L."/>
            <person name="Vogel A."/>
            <person name="Arsova B."/>
            <person name="Panstruga R."/>
            <person name="Fei Z."/>
            <person name="Rose J.K."/>
            <person name="Zamir D."/>
            <person name="Carrari F."/>
            <person name="Giovannoni J.J."/>
            <person name="Weigel D."/>
            <person name="Usadel B."/>
            <person name="Fernie A.R."/>
        </authorList>
    </citation>
    <scope>NUCLEOTIDE SEQUENCE [LARGE SCALE GENOMIC DNA]</scope>
    <source>
        <strain evidence="3">cv. LA0716</strain>
    </source>
</reference>
<proteinExistence type="inferred from homology"/>
<reference evidence="4" key="2">
    <citation type="submission" date="2025-08" db="UniProtKB">
        <authorList>
            <consortium name="RefSeq"/>
        </authorList>
    </citation>
    <scope>IDENTIFICATION</scope>
</reference>
<evidence type="ECO:0000313" key="3">
    <source>
        <dbReference type="Proteomes" id="UP000694930"/>
    </source>
</evidence>
<gene>
    <name evidence="4" type="primary">LOC107001752</name>
</gene>
<dbReference type="Proteomes" id="UP000694930">
    <property type="component" value="Chromosome 10"/>
</dbReference>
<dbReference type="PANTHER" id="PTHR45642">
    <property type="entry name" value="GDSL ESTERASE/LIPASE EXL3"/>
    <property type="match status" value="1"/>
</dbReference>
<keyword evidence="2" id="KW-0732">Signal</keyword>
<organism evidence="3 4">
    <name type="scientific">Solanum pennellii</name>
    <name type="common">Tomato</name>
    <name type="synonym">Lycopersicon pennellii</name>
    <dbReference type="NCBI Taxonomy" id="28526"/>
    <lineage>
        <taxon>Eukaryota</taxon>
        <taxon>Viridiplantae</taxon>
        <taxon>Streptophyta</taxon>
        <taxon>Embryophyta</taxon>
        <taxon>Tracheophyta</taxon>
        <taxon>Spermatophyta</taxon>
        <taxon>Magnoliopsida</taxon>
        <taxon>eudicotyledons</taxon>
        <taxon>Gunneridae</taxon>
        <taxon>Pentapetalae</taxon>
        <taxon>asterids</taxon>
        <taxon>lamiids</taxon>
        <taxon>Solanales</taxon>
        <taxon>Solanaceae</taxon>
        <taxon>Solanoideae</taxon>
        <taxon>Solaneae</taxon>
        <taxon>Solanum</taxon>
        <taxon>Solanum subgen. Lycopersicon</taxon>
    </lineage>
</organism>
<sequence>MSLLIFFIILLLIFLMLEAPLLIQAQSNNNNNLVSAIFIFGDSTADPGNNNYISTPFKSNFSPYGKDFLNHVPTGRFTNGMLANDFIARYVGVKEYVPPYLDQSLSIEELKTGVSFASAGTGFDPLTPKISNVISLSKQIEYFKEYQEKMEAAIGKEQTQNLIKESLFIISAGTNDFVVNYNTLPIRSKTYTLSTYTDFLLQHLQLFLQILKRLTMAAVELAYWKVHFCATQVHMYAKMHQSMFFGIQFIQLRRHIILFLKHFSQLLIPSPNSLTYICNISIRKLLYYEVIFSYQNI</sequence>
<dbReference type="PANTHER" id="PTHR45642:SF3">
    <property type="entry name" value="OS09G0540400 PROTEIN"/>
    <property type="match status" value="1"/>
</dbReference>
<feature type="signal peptide" evidence="2">
    <location>
        <begin position="1"/>
        <end position="25"/>
    </location>
</feature>
<dbReference type="RefSeq" id="XP_027768073.1">
    <property type="nucleotide sequence ID" value="XM_027912272.1"/>
</dbReference>
<protein>
    <submittedName>
        <fullName evidence="4">GDSL esterase/lipase At5g45960-like isoform X2</fullName>
    </submittedName>
</protein>
<dbReference type="Pfam" id="PF00657">
    <property type="entry name" value="Lipase_GDSL"/>
    <property type="match status" value="1"/>
</dbReference>
<dbReference type="GeneID" id="107001752"/>
<dbReference type="InterPro" id="IPR001087">
    <property type="entry name" value="GDSL"/>
</dbReference>
<evidence type="ECO:0000313" key="4">
    <source>
        <dbReference type="RefSeq" id="XP_027768073.1"/>
    </source>
</evidence>
<dbReference type="Gene3D" id="3.40.50.1110">
    <property type="entry name" value="SGNH hydrolase"/>
    <property type="match status" value="1"/>
</dbReference>